<feature type="domain" description="ABC transmembrane type-1" evidence="19">
    <location>
        <begin position="154"/>
        <end position="457"/>
    </location>
</feature>
<evidence type="ECO:0000313" key="20">
    <source>
        <dbReference type="EMBL" id="ORZ41669.1"/>
    </source>
</evidence>
<name>A0A1Y2I4J2_9FUNG</name>
<dbReference type="Pfam" id="PF00005">
    <property type="entry name" value="ABC_tran"/>
    <property type="match status" value="1"/>
</dbReference>
<evidence type="ECO:0000256" key="9">
    <source>
        <dbReference type="ARBA" id="ARBA00022958"/>
    </source>
</evidence>
<dbReference type="CDD" id="cd18574">
    <property type="entry name" value="ABC_6TM_ABCB8_like"/>
    <property type="match status" value="1"/>
</dbReference>
<protein>
    <recommendedName>
        <fullName evidence="14">Mitochondrial potassium channel ATP-binding subunit</fullName>
    </recommendedName>
    <alternativeName>
        <fullName evidence="16">ATP-binding cassette sub-family B member 8, mitochondrial</fullName>
    </alternativeName>
    <alternativeName>
        <fullName evidence="15">Mitochondrial sulfonylurea-receptor</fullName>
    </alternativeName>
</protein>
<dbReference type="SUPFAM" id="SSF90123">
    <property type="entry name" value="ABC transporter transmembrane region"/>
    <property type="match status" value="1"/>
</dbReference>
<evidence type="ECO:0000256" key="14">
    <source>
        <dbReference type="ARBA" id="ARBA00040439"/>
    </source>
</evidence>
<evidence type="ECO:0000256" key="10">
    <source>
        <dbReference type="ARBA" id="ARBA00022989"/>
    </source>
</evidence>
<dbReference type="SUPFAM" id="SSF52540">
    <property type="entry name" value="P-loop containing nucleoside triphosphate hydrolases"/>
    <property type="match status" value="1"/>
</dbReference>
<dbReference type="PROSITE" id="PS50929">
    <property type="entry name" value="ABC_TM1F"/>
    <property type="match status" value="1"/>
</dbReference>
<keyword evidence="21" id="KW-1185">Reference proteome</keyword>
<dbReference type="Proteomes" id="UP000193411">
    <property type="component" value="Unassembled WGS sequence"/>
</dbReference>
<dbReference type="InterPro" id="IPR039421">
    <property type="entry name" value="Type_1_exporter"/>
</dbReference>
<feature type="transmembrane region" description="Helical" evidence="17">
    <location>
        <begin position="313"/>
        <end position="335"/>
    </location>
</feature>
<comment type="caution">
    <text evidence="20">The sequence shown here is derived from an EMBL/GenBank/DDBJ whole genome shotgun (WGS) entry which is preliminary data.</text>
</comment>
<keyword evidence="7" id="KW-0067">ATP-binding</keyword>
<evidence type="ECO:0000256" key="3">
    <source>
        <dbReference type="ARBA" id="ARBA00022538"/>
    </source>
</evidence>
<dbReference type="STRING" id="765915.A0A1Y2I4J2"/>
<comment type="subcellular location">
    <subcellularLocation>
        <location evidence="1">Mitochondrion inner membrane</location>
        <topology evidence="1">Multi-pass membrane protein</topology>
    </subcellularLocation>
</comment>
<dbReference type="PANTHER" id="PTHR43394">
    <property type="entry name" value="ATP-DEPENDENT PERMEASE MDL1, MITOCHONDRIAL"/>
    <property type="match status" value="1"/>
</dbReference>
<keyword evidence="8" id="KW-0809">Transit peptide</keyword>
<keyword evidence="9" id="KW-0630">Potassium</keyword>
<evidence type="ECO:0000256" key="11">
    <source>
        <dbReference type="ARBA" id="ARBA00023065"/>
    </source>
</evidence>
<dbReference type="GO" id="GO:0015421">
    <property type="term" value="F:ABC-type oligopeptide transporter activity"/>
    <property type="evidence" value="ECO:0007669"/>
    <property type="project" value="TreeGrafter"/>
</dbReference>
<keyword evidence="13 17" id="KW-0472">Membrane</keyword>
<keyword evidence="3" id="KW-0633">Potassium transport</keyword>
<evidence type="ECO:0000256" key="6">
    <source>
        <dbReference type="ARBA" id="ARBA00022792"/>
    </source>
</evidence>
<evidence type="ECO:0000256" key="8">
    <source>
        <dbReference type="ARBA" id="ARBA00022946"/>
    </source>
</evidence>
<feature type="transmembrane region" description="Helical" evidence="17">
    <location>
        <begin position="190"/>
        <end position="211"/>
    </location>
</feature>
<evidence type="ECO:0000256" key="12">
    <source>
        <dbReference type="ARBA" id="ARBA00023128"/>
    </source>
</evidence>
<proteinExistence type="predicted"/>
<accession>A0A1Y2I4J2</accession>
<dbReference type="EMBL" id="MCFL01000001">
    <property type="protein sequence ID" value="ORZ41669.1"/>
    <property type="molecule type" value="Genomic_DNA"/>
</dbReference>
<keyword evidence="6" id="KW-0999">Mitochondrion inner membrane</keyword>
<evidence type="ECO:0000256" key="4">
    <source>
        <dbReference type="ARBA" id="ARBA00022692"/>
    </source>
</evidence>
<dbReference type="Gene3D" id="1.20.1560.10">
    <property type="entry name" value="ABC transporter type 1, transmembrane domain"/>
    <property type="match status" value="1"/>
</dbReference>
<keyword evidence="11" id="KW-0406">Ion transport</keyword>
<dbReference type="InterPro" id="IPR017871">
    <property type="entry name" value="ABC_transporter-like_CS"/>
</dbReference>
<gene>
    <name evidence="20" type="ORF">BCR44DRAFT_1495111</name>
</gene>
<sequence length="738" mass="80010">MCRNGIRSNSSGVLAIARQLQHGSSSSFQSTASAKRSFHASFVGNLWRSSLQHHHRHHHAAKHFSKVFNSSRPTSATTLWTHLGTLTLVSRIHSWRRDRFVLSTFIFPTAWADGSLAVARPNLASGQQLTQKQQPISLIHEIWQLIRRDWPLLLAVILSTVAGALASLALPRVMGQLVTVISQSLTTASPTAAATAATTTGTSLAAALAPLNRPALRLLALFLAKGILTFTHISLVSQLGENLAHRLRTQLFDSLVHQDLAFFDARQSSELVARLTADVQEFKHTFKQCVTNGLRSVTEVTGSVLHLLHLSPVLTATLAGSMPVLYLIGTLYGAYLRRLSRKAKDVEASALGSAGEALGNIRSVKAYAAEDREVAKLHRATRKSAAWNQYLGMHIGAFQAITSTSIGSMILLVLYVGGAQVAQGAMDPGHLMTYLMATQAAQRSLAQLGVLVGQLIKAQAAAVRVFEFIHMQPEIPVAAPGQAVRLSDLRGELEFSHVDFAYPTRPDHVVLRNFSLHVPAGSVVALCGASGSGKTTVSGLLERFYDPLKGQVTVDGVDLRDMDTKWWREHVGYLAQQPVLFSSTIKDNIKYGRPDATDEEVEQAARAANAHEFISGFADGYETVVGERGASLSGGQRQRIAIAAAILKNPKILILDEATSALDTQSERLVQDALNKLMHGRTVIVIAHRLQTIQNADMIVVMGKPQGQILEMGTHAQLMAMKGTYWKMHTVGTAGILD</sequence>
<dbReference type="GO" id="GO:0005743">
    <property type="term" value="C:mitochondrial inner membrane"/>
    <property type="evidence" value="ECO:0007669"/>
    <property type="project" value="UniProtKB-SubCell"/>
</dbReference>
<dbReference type="InterPro" id="IPR003593">
    <property type="entry name" value="AAA+_ATPase"/>
</dbReference>
<evidence type="ECO:0000259" key="19">
    <source>
        <dbReference type="PROSITE" id="PS50929"/>
    </source>
</evidence>
<dbReference type="GO" id="GO:0006813">
    <property type="term" value="P:potassium ion transport"/>
    <property type="evidence" value="ECO:0007669"/>
    <property type="project" value="UniProtKB-KW"/>
</dbReference>
<dbReference type="PROSITE" id="PS00211">
    <property type="entry name" value="ABC_TRANSPORTER_1"/>
    <property type="match status" value="1"/>
</dbReference>
<dbReference type="PROSITE" id="PS50893">
    <property type="entry name" value="ABC_TRANSPORTER_2"/>
    <property type="match status" value="1"/>
</dbReference>
<evidence type="ECO:0000256" key="15">
    <source>
        <dbReference type="ARBA" id="ARBA00041416"/>
    </source>
</evidence>
<keyword evidence="10 17" id="KW-1133">Transmembrane helix</keyword>
<dbReference type="FunFam" id="3.40.50.300:FF:000403">
    <property type="entry name" value="ATP-binding cassette sub-family B member 8, mitochondrial"/>
    <property type="match status" value="1"/>
</dbReference>
<keyword evidence="20" id="KW-0378">Hydrolase</keyword>
<feature type="domain" description="ABC transporter" evidence="18">
    <location>
        <begin position="493"/>
        <end position="731"/>
    </location>
</feature>
<dbReference type="GO" id="GO:0016887">
    <property type="term" value="F:ATP hydrolysis activity"/>
    <property type="evidence" value="ECO:0007669"/>
    <property type="project" value="InterPro"/>
</dbReference>
<dbReference type="OrthoDB" id="6500128at2759"/>
<dbReference type="GO" id="GO:0090374">
    <property type="term" value="P:oligopeptide export from mitochondrion"/>
    <property type="evidence" value="ECO:0007669"/>
    <property type="project" value="TreeGrafter"/>
</dbReference>
<dbReference type="AlphaFoldDB" id="A0A1Y2I4J2"/>
<evidence type="ECO:0000256" key="16">
    <source>
        <dbReference type="ARBA" id="ARBA00042968"/>
    </source>
</evidence>
<dbReference type="GO" id="GO:0005524">
    <property type="term" value="F:ATP binding"/>
    <property type="evidence" value="ECO:0007669"/>
    <property type="project" value="UniProtKB-KW"/>
</dbReference>
<dbReference type="Gene3D" id="3.40.50.300">
    <property type="entry name" value="P-loop containing nucleotide triphosphate hydrolases"/>
    <property type="match status" value="1"/>
</dbReference>
<dbReference type="InterPro" id="IPR036640">
    <property type="entry name" value="ABC1_TM_sf"/>
</dbReference>
<reference evidence="20 21" key="1">
    <citation type="submission" date="2016-07" db="EMBL/GenBank/DDBJ databases">
        <title>Pervasive Adenine N6-methylation of Active Genes in Fungi.</title>
        <authorList>
            <consortium name="DOE Joint Genome Institute"/>
            <person name="Mondo S.J."/>
            <person name="Dannebaum R.O."/>
            <person name="Kuo R.C."/>
            <person name="Labutti K."/>
            <person name="Haridas S."/>
            <person name="Kuo A."/>
            <person name="Salamov A."/>
            <person name="Ahrendt S.R."/>
            <person name="Lipzen A."/>
            <person name="Sullivan W."/>
            <person name="Andreopoulos W.B."/>
            <person name="Clum A."/>
            <person name="Lindquist E."/>
            <person name="Daum C."/>
            <person name="Ramamoorthy G.K."/>
            <person name="Gryganskyi A."/>
            <person name="Culley D."/>
            <person name="Magnuson J.K."/>
            <person name="James T.Y."/>
            <person name="O'Malley M.A."/>
            <person name="Stajich J.E."/>
            <person name="Spatafora J.W."/>
            <person name="Visel A."/>
            <person name="Grigoriev I.V."/>
        </authorList>
    </citation>
    <scope>NUCLEOTIDE SEQUENCE [LARGE SCALE GENOMIC DNA]</scope>
    <source>
        <strain evidence="20 21">PL171</strain>
    </source>
</reference>
<dbReference type="Pfam" id="PF00664">
    <property type="entry name" value="ABC_membrane"/>
    <property type="match status" value="1"/>
</dbReference>
<evidence type="ECO:0000256" key="1">
    <source>
        <dbReference type="ARBA" id="ARBA00004448"/>
    </source>
</evidence>
<dbReference type="SMART" id="SM00382">
    <property type="entry name" value="AAA"/>
    <property type="match status" value="1"/>
</dbReference>
<feature type="transmembrane region" description="Helical" evidence="17">
    <location>
        <begin position="218"/>
        <end position="239"/>
    </location>
</feature>
<evidence type="ECO:0000259" key="18">
    <source>
        <dbReference type="PROSITE" id="PS50893"/>
    </source>
</evidence>
<keyword evidence="4 17" id="KW-0812">Transmembrane</keyword>
<evidence type="ECO:0000256" key="5">
    <source>
        <dbReference type="ARBA" id="ARBA00022741"/>
    </source>
</evidence>
<dbReference type="CDD" id="cd03249">
    <property type="entry name" value="ABC_MTABC3_MDL1_MDL2"/>
    <property type="match status" value="1"/>
</dbReference>
<keyword evidence="2" id="KW-0813">Transport</keyword>
<keyword evidence="12" id="KW-0496">Mitochondrion</keyword>
<dbReference type="PANTHER" id="PTHR43394:SF17">
    <property type="entry name" value="MITOCHONDRIAL POTASSIUM CHANNEL ATP-BINDING SUBUNIT"/>
    <property type="match status" value="1"/>
</dbReference>
<organism evidence="20 21">
    <name type="scientific">Catenaria anguillulae PL171</name>
    <dbReference type="NCBI Taxonomy" id="765915"/>
    <lineage>
        <taxon>Eukaryota</taxon>
        <taxon>Fungi</taxon>
        <taxon>Fungi incertae sedis</taxon>
        <taxon>Blastocladiomycota</taxon>
        <taxon>Blastocladiomycetes</taxon>
        <taxon>Blastocladiales</taxon>
        <taxon>Catenariaceae</taxon>
        <taxon>Catenaria</taxon>
    </lineage>
</organism>
<dbReference type="InterPro" id="IPR003439">
    <property type="entry name" value="ABC_transporter-like_ATP-bd"/>
</dbReference>
<evidence type="ECO:0000313" key="21">
    <source>
        <dbReference type="Proteomes" id="UP000193411"/>
    </source>
</evidence>
<evidence type="ECO:0000256" key="2">
    <source>
        <dbReference type="ARBA" id="ARBA00022448"/>
    </source>
</evidence>
<dbReference type="InterPro" id="IPR011527">
    <property type="entry name" value="ABC1_TM_dom"/>
</dbReference>
<evidence type="ECO:0000256" key="7">
    <source>
        <dbReference type="ARBA" id="ARBA00022840"/>
    </source>
</evidence>
<evidence type="ECO:0000256" key="17">
    <source>
        <dbReference type="SAM" id="Phobius"/>
    </source>
</evidence>
<keyword evidence="5" id="KW-0547">Nucleotide-binding</keyword>
<evidence type="ECO:0000256" key="13">
    <source>
        <dbReference type="ARBA" id="ARBA00023136"/>
    </source>
</evidence>
<dbReference type="InterPro" id="IPR027417">
    <property type="entry name" value="P-loop_NTPase"/>
</dbReference>
<feature type="transmembrane region" description="Helical" evidence="17">
    <location>
        <begin position="150"/>
        <end position="170"/>
    </location>
</feature>
<feature type="transmembrane region" description="Helical" evidence="17">
    <location>
        <begin position="391"/>
        <end position="416"/>
    </location>
</feature>